<dbReference type="InterPro" id="IPR036390">
    <property type="entry name" value="WH_DNA-bd_sf"/>
</dbReference>
<evidence type="ECO:0000259" key="1">
    <source>
        <dbReference type="SMART" id="SM00347"/>
    </source>
</evidence>
<dbReference type="PANTHER" id="PTHR33164:SF57">
    <property type="entry name" value="MARR-FAMILY TRANSCRIPTIONAL REGULATOR"/>
    <property type="match status" value="1"/>
</dbReference>
<dbReference type="EMBL" id="WWCP01000030">
    <property type="protein sequence ID" value="MYM84283.1"/>
    <property type="molecule type" value="Genomic_DNA"/>
</dbReference>
<evidence type="ECO:0000313" key="2">
    <source>
        <dbReference type="EMBL" id="MYM84283.1"/>
    </source>
</evidence>
<dbReference type="GO" id="GO:0006950">
    <property type="term" value="P:response to stress"/>
    <property type="evidence" value="ECO:0007669"/>
    <property type="project" value="TreeGrafter"/>
</dbReference>
<dbReference type="InterPro" id="IPR036388">
    <property type="entry name" value="WH-like_DNA-bd_sf"/>
</dbReference>
<sequence length="168" mass="18959">MPNDDFVRSLGPAFLPHMLRRLSDLMVDAGTEWTKLAPALPPVRTHSTMFALDRHGELAVTELAALIRQSHPHALQWVKALEKLGLVARHRHPNDARRTMLRLTVKGAATMPAIHHARSVNEEVVRRLSAELGDDLWERLGRLEAILNDRSYIARMTEIAKSVGEDDR</sequence>
<dbReference type="SUPFAM" id="SSF46785">
    <property type="entry name" value="Winged helix' DNA-binding domain"/>
    <property type="match status" value="1"/>
</dbReference>
<dbReference type="RefSeq" id="WP_161020832.1">
    <property type="nucleotide sequence ID" value="NZ_WWCP01000030.1"/>
</dbReference>
<dbReference type="InterPro" id="IPR000835">
    <property type="entry name" value="HTH_MarR-typ"/>
</dbReference>
<dbReference type="AlphaFoldDB" id="A0A6L8MN11"/>
<dbReference type="SMART" id="SM00347">
    <property type="entry name" value="HTH_MARR"/>
    <property type="match status" value="1"/>
</dbReference>
<name>A0A6L8MN11_9BURK</name>
<dbReference type="Pfam" id="PF01047">
    <property type="entry name" value="MarR"/>
    <property type="match status" value="1"/>
</dbReference>
<evidence type="ECO:0000313" key="3">
    <source>
        <dbReference type="Proteomes" id="UP000474565"/>
    </source>
</evidence>
<reference evidence="2 3" key="1">
    <citation type="submission" date="2019-12" db="EMBL/GenBank/DDBJ databases">
        <title>Novel species isolated from a subtropical stream in China.</title>
        <authorList>
            <person name="Lu H."/>
        </authorList>
    </citation>
    <scope>NUCLEOTIDE SEQUENCE [LARGE SCALE GENOMIC DNA]</scope>
    <source>
        <strain evidence="2 3">FT50W</strain>
    </source>
</reference>
<dbReference type="GO" id="GO:0003700">
    <property type="term" value="F:DNA-binding transcription factor activity"/>
    <property type="evidence" value="ECO:0007669"/>
    <property type="project" value="InterPro"/>
</dbReference>
<accession>A0A6L8MN11</accession>
<gene>
    <name evidence="2" type="ORF">GTP44_20300</name>
</gene>
<dbReference type="Gene3D" id="1.10.10.10">
    <property type="entry name" value="Winged helix-like DNA-binding domain superfamily/Winged helix DNA-binding domain"/>
    <property type="match status" value="1"/>
</dbReference>
<comment type="caution">
    <text evidence="2">The sequence shown here is derived from an EMBL/GenBank/DDBJ whole genome shotgun (WGS) entry which is preliminary data.</text>
</comment>
<protein>
    <submittedName>
        <fullName evidence="2">MarR family transcriptional regulator</fullName>
    </submittedName>
</protein>
<dbReference type="Proteomes" id="UP000474565">
    <property type="component" value="Unassembled WGS sequence"/>
</dbReference>
<feature type="domain" description="HTH marR-type" evidence="1">
    <location>
        <begin position="38"/>
        <end position="133"/>
    </location>
</feature>
<organism evidence="2 3">
    <name type="scientific">Duganella lactea</name>
    <dbReference type="NCBI Taxonomy" id="2692173"/>
    <lineage>
        <taxon>Bacteria</taxon>
        <taxon>Pseudomonadati</taxon>
        <taxon>Pseudomonadota</taxon>
        <taxon>Betaproteobacteria</taxon>
        <taxon>Burkholderiales</taxon>
        <taxon>Oxalobacteraceae</taxon>
        <taxon>Telluria group</taxon>
        <taxon>Duganella</taxon>
    </lineage>
</organism>
<proteinExistence type="predicted"/>
<dbReference type="PANTHER" id="PTHR33164">
    <property type="entry name" value="TRANSCRIPTIONAL REGULATOR, MARR FAMILY"/>
    <property type="match status" value="1"/>
</dbReference>
<dbReference type="InterPro" id="IPR039422">
    <property type="entry name" value="MarR/SlyA-like"/>
</dbReference>